<dbReference type="OrthoDB" id="154356at2759"/>
<evidence type="ECO:0000256" key="1">
    <source>
        <dbReference type="ARBA" id="ARBA00004123"/>
    </source>
</evidence>
<dbReference type="eggNOG" id="KOG3423">
    <property type="taxonomic scope" value="Eukaryota"/>
</dbReference>
<organism evidence="7 8">
    <name type="scientific">Bathycoccus prasinos</name>
    <dbReference type="NCBI Taxonomy" id="41875"/>
    <lineage>
        <taxon>Eukaryota</taxon>
        <taxon>Viridiplantae</taxon>
        <taxon>Chlorophyta</taxon>
        <taxon>Mamiellophyceae</taxon>
        <taxon>Mamiellales</taxon>
        <taxon>Bathycoccaceae</taxon>
        <taxon>Bathycoccus</taxon>
    </lineage>
</organism>
<proteinExistence type="inferred from homology"/>
<evidence type="ECO:0000256" key="4">
    <source>
        <dbReference type="ARBA" id="ARBA00023242"/>
    </source>
</evidence>
<feature type="region of interest" description="Disordered" evidence="6">
    <location>
        <begin position="170"/>
        <end position="200"/>
    </location>
</feature>
<reference evidence="7 8" key="1">
    <citation type="submission" date="2011-10" db="EMBL/GenBank/DDBJ databases">
        <authorList>
            <person name="Genoscope - CEA"/>
        </authorList>
    </citation>
    <scope>NUCLEOTIDE SEQUENCE [LARGE SCALE GENOMIC DNA]</scope>
    <source>
        <strain evidence="7 8">RCC 1105</strain>
    </source>
</reference>
<evidence type="ECO:0000313" key="7">
    <source>
        <dbReference type="EMBL" id="CCO14701.1"/>
    </source>
</evidence>
<evidence type="ECO:0000256" key="6">
    <source>
        <dbReference type="SAM" id="MobiDB-lite"/>
    </source>
</evidence>
<protein>
    <submittedName>
        <fullName evidence="7">Transcription initiation factor TFIID subunit 10</fullName>
    </submittedName>
</protein>
<dbReference type="GO" id="GO:0000124">
    <property type="term" value="C:SAGA complex"/>
    <property type="evidence" value="ECO:0007669"/>
    <property type="project" value="TreeGrafter"/>
</dbReference>
<evidence type="ECO:0000256" key="5">
    <source>
        <dbReference type="ARBA" id="ARBA00025730"/>
    </source>
</evidence>
<dbReference type="CDD" id="cd07982">
    <property type="entry name" value="HFD_TAF10"/>
    <property type="match status" value="1"/>
</dbReference>
<feature type="compositionally biased region" description="Acidic residues" evidence="6">
    <location>
        <begin position="176"/>
        <end position="187"/>
    </location>
</feature>
<dbReference type="EMBL" id="FO082278">
    <property type="protein sequence ID" value="CCO14701.1"/>
    <property type="molecule type" value="Genomic_DNA"/>
</dbReference>
<evidence type="ECO:0000313" key="8">
    <source>
        <dbReference type="Proteomes" id="UP000198341"/>
    </source>
</evidence>
<dbReference type="Pfam" id="PF03540">
    <property type="entry name" value="TAF10"/>
    <property type="match status" value="1"/>
</dbReference>
<dbReference type="GeneID" id="19017844"/>
<dbReference type="RefSeq" id="XP_007515822.1">
    <property type="nucleotide sequence ID" value="XM_007515760.1"/>
</dbReference>
<accession>K8EAD8</accession>
<dbReference type="GO" id="GO:0005669">
    <property type="term" value="C:transcription factor TFIID complex"/>
    <property type="evidence" value="ECO:0007669"/>
    <property type="project" value="TreeGrafter"/>
</dbReference>
<dbReference type="GO" id="GO:0016251">
    <property type="term" value="F:RNA polymerase II general transcription initiation factor activity"/>
    <property type="evidence" value="ECO:0007669"/>
    <property type="project" value="TreeGrafter"/>
</dbReference>
<sequence length="200" mass="22140">MEQRQLGDASVQQKTNVSSLFETTTTTTTRDAKKDNEKEDQENELDENKLPPSHTAEDILGAEGISETDLYRFLEDLDEMAPTIPDQYTNSVLKTVGVGEPDVRVTRLISLAAQKFMQQIADDCFKVQANKLAALPKDEKLRKINQRVVLTTETLGEVLSEYGVSMKKPSLFVGSGEDEEMEDEEVEIHEGEGGGGDGNE</sequence>
<keyword evidence="4" id="KW-0539">Nucleus</keyword>
<evidence type="ECO:0000256" key="3">
    <source>
        <dbReference type="ARBA" id="ARBA00023163"/>
    </source>
</evidence>
<feature type="region of interest" description="Disordered" evidence="6">
    <location>
        <begin position="1"/>
        <end position="57"/>
    </location>
</feature>
<dbReference type="STRING" id="41875.K8EAD8"/>
<name>K8EAD8_9CHLO</name>
<keyword evidence="2" id="KW-0805">Transcription regulation</keyword>
<gene>
    <name evidence="7" type="ORF">Bathy01g01080</name>
</gene>
<feature type="compositionally biased region" description="Polar residues" evidence="6">
    <location>
        <begin position="10"/>
        <end position="22"/>
    </location>
</feature>
<dbReference type="PRINTS" id="PR01443">
    <property type="entry name" value="TFIID30KDSUB"/>
</dbReference>
<evidence type="ECO:0000256" key="2">
    <source>
        <dbReference type="ARBA" id="ARBA00023015"/>
    </source>
</evidence>
<keyword evidence="3" id="KW-0804">Transcription</keyword>
<dbReference type="KEGG" id="bpg:Bathy01g01080"/>
<dbReference type="Proteomes" id="UP000198341">
    <property type="component" value="Chromosome 1"/>
</dbReference>
<dbReference type="AlphaFoldDB" id="K8EAD8"/>
<keyword evidence="8" id="KW-1185">Reference proteome</keyword>
<comment type="subcellular location">
    <subcellularLocation>
        <location evidence="1">Nucleus</location>
    </subcellularLocation>
</comment>
<dbReference type="PANTHER" id="PTHR21242:SF0">
    <property type="entry name" value="TRANSCRIPTION INITIATION FACTOR TFIID SUBUNIT 10"/>
    <property type="match status" value="1"/>
</dbReference>
<dbReference type="GO" id="GO:0006367">
    <property type="term" value="P:transcription initiation at RNA polymerase II promoter"/>
    <property type="evidence" value="ECO:0007669"/>
    <property type="project" value="TreeGrafter"/>
</dbReference>
<dbReference type="GO" id="GO:1990841">
    <property type="term" value="F:promoter-specific chromatin binding"/>
    <property type="evidence" value="ECO:0007669"/>
    <property type="project" value="TreeGrafter"/>
</dbReference>
<dbReference type="PANTHER" id="PTHR21242">
    <property type="entry name" value="TRANSCRIPTION INITIATION FACTOR TFIID SUBUNIT 10"/>
    <property type="match status" value="1"/>
</dbReference>
<comment type="similarity">
    <text evidence="5">Belongs to the TAF10 family.</text>
</comment>
<dbReference type="InterPro" id="IPR003923">
    <property type="entry name" value="TAF10"/>
</dbReference>